<feature type="region of interest" description="Disordered" evidence="1">
    <location>
        <begin position="97"/>
        <end position="116"/>
    </location>
</feature>
<feature type="domain" description="DUF3846" evidence="2">
    <location>
        <begin position="3"/>
        <end position="92"/>
    </location>
</feature>
<protein>
    <submittedName>
        <fullName evidence="3">DUF3846 domain-containing protein</fullName>
    </submittedName>
</protein>
<dbReference type="Pfam" id="PF12957">
    <property type="entry name" value="DUF3846"/>
    <property type="match status" value="1"/>
</dbReference>
<dbReference type="RefSeq" id="WP_136779095.1">
    <property type="nucleotide sequence ID" value="NZ_SUPK01000009.1"/>
</dbReference>
<organism evidence="3 4">
    <name type="scientific">Cohnella pontilimi</name>
    <dbReference type="NCBI Taxonomy" id="2564100"/>
    <lineage>
        <taxon>Bacteria</taxon>
        <taxon>Bacillati</taxon>
        <taxon>Bacillota</taxon>
        <taxon>Bacilli</taxon>
        <taxon>Bacillales</taxon>
        <taxon>Paenibacillaceae</taxon>
        <taxon>Cohnella</taxon>
    </lineage>
</organism>
<name>A0A4U0F521_9BACL</name>
<dbReference type="AlphaFoldDB" id="A0A4U0F521"/>
<keyword evidence="4" id="KW-1185">Reference proteome</keyword>
<reference evidence="3 4" key="1">
    <citation type="submission" date="2019-04" db="EMBL/GenBank/DDBJ databases">
        <title>Cohnella sp. nov., isolated from soil.</title>
        <authorList>
            <person name="Kim W."/>
        </authorList>
    </citation>
    <scope>NUCLEOTIDE SEQUENCE [LARGE SCALE GENOMIC DNA]</scope>
    <source>
        <strain evidence="3 4">CAU 1483</strain>
    </source>
</reference>
<gene>
    <name evidence="3" type="ORF">E5161_17090</name>
</gene>
<dbReference type="InterPro" id="IPR024559">
    <property type="entry name" value="DUF3846"/>
</dbReference>
<sequence length="116" mass="12866">MPNILVAIPGQKVAVQTISEGQQALHEMLGGSLECVELGNDFILYCNQDSNEQGLPVNPHFSQGLIKGPFIITKKAEDIGLSENDIRYILRNYIRGMSSPNEQTDHHGREEGHQQP</sequence>
<dbReference type="EMBL" id="SUPK01000009">
    <property type="protein sequence ID" value="TJY39676.1"/>
    <property type="molecule type" value="Genomic_DNA"/>
</dbReference>
<proteinExistence type="predicted"/>
<dbReference type="Proteomes" id="UP000309673">
    <property type="component" value="Unassembled WGS sequence"/>
</dbReference>
<evidence type="ECO:0000256" key="1">
    <source>
        <dbReference type="SAM" id="MobiDB-lite"/>
    </source>
</evidence>
<comment type="caution">
    <text evidence="3">The sequence shown here is derived from an EMBL/GenBank/DDBJ whole genome shotgun (WGS) entry which is preliminary data.</text>
</comment>
<evidence type="ECO:0000259" key="2">
    <source>
        <dbReference type="Pfam" id="PF12957"/>
    </source>
</evidence>
<accession>A0A4U0F521</accession>
<evidence type="ECO:0000313" key="4">
    <source>
        <dbReference type="Proteomes" id="UP000309673"/>
    </source>
</evidence>
<feature type="compositionally biased region" description="Basic and acidic residues" evidence="1">
    <location>
        <begin position="103"/>
        <end position="116"/>
    </location>
</feature>
<dbReference type="OrthoDB" id="2679658at2"/>
<evidence type="ECO:0000313" key="3">
    <source>
        <dbReference type="EMBL" id="TJY39676.1"/>
    </source>
</evidence>